<dbReference type="AlphaFoldDB" id="A0A0F8X7T1"/>
<sequence length="97" mass="10478">MKLLLILLVLFSTVALGFQNKTFDFVPPTQNTDGSPLADTEIASYNIFCNDTLLGNVVNTGGTNTWTSPDGSLPPGIYQCHATTVAMMRRNLIRATA</sequence>
<comment type="caution">
    <text evidence="1">The sequence shown here is derived from an EMBL/GenBank/DDBJ whole genome shotgun (WGS) entry which is preliminary data.</text>
</comment>
<dbReference type="EMBL" id="LAZR01064703">
    <property type="protein sequence ID" value="KKK57015.1"/>
    <property type="molecule type" value="Genomic_DNA"/>
</dbReference>
<reference evidence="1" key="1">
    <citation type="journal article" date="2015" name="Nature">
        <title>Complex archaea that bridge the gap between prokaryotes and eukaryotes.</title>
        <authorList>
            <person name="Spang A."/>
            <person name="Saw J.H."/>
            <person name="Jorgensen S.L."/>
            <person name="Zaremba-Niedzwiedzka K."/>
            <person name="Martijn J."/>
            <person name="Lind A.E."/>
            <person name="van Eijk R."/>
            <person name="Schleper C."/>
            <person name="Guy L."/>
            <person name="Ettema T.J."/>
        </authorList>
    </citation>
    <scope>NUCLEOTIDE SEQUENCE</scope>
</reference>
<accession>A0A0F8X7T1</accession>
<evidence type="ECO:0000313" key="1">
    <source>
        <dbReference type="EMBL" id="KKK57015.1"/>
    </source>
</evidence>
<proteinExistence type="predicted"/>
<organism evidence="1">
    <name type="scientific">marine sediment metagenome</name>
    <dbReference type="NCBI Taxonomy" id="412755"/>
    <lineage>
        <taxon>unclassified sequences</taxon>
        <taxon>metagenomes</taxon>
        <taxon>ecological metagenomes</taxon>
    </lineage>
</organism>
<gene>
    <name evidence="1" type="ORF">LCGC14_3058740</name>
</gene>
<name>A0A0F8X7T1_9ZZZZ</name>
<protein>
    <submittedName>
        <fullName evidence="1">Uncharacterized protein</fullName>
    </submittedName>
</protein>